<evidence type="ECO:0000256" key="1">
    <source>
        <dbReference type="SAM" id="Phobius"/>
    </source>
</evidence>
<accession>A0ABS3S0Y2</accession>
<keyword evidence="3" id="KW-1185">Reference proteome</keyword>
<evidence type="ECO:0000313" key="2">
    <source>
        <dbReference type="EMBL" id="MBO2462664.1"/>
    </source>
</evidence>
<reference evidence="2 3" key="1">
    <citation type="submission" date="2021-03" db="EMBL/GenBank/DDBJ databases">
        <title>Actinomadura violae sp. nov., isolated from lichen in Thailand.</title>
        <authorList>
            <person name="Kanchanasin P."/>
            <person name="Saeng-In P."/>
            <person name="Phongsopitanun W."/>
            <person name="Yuki M."/>
            <person name="Kudo T."/>
            <person name="Ohkuma M."/>
            <person name="Tanasupawat S."/>
        </authorList>
    </citation>
    <scope>NUCLEOTIDE SEQUENCE [LARGE SCALE GENOMIC DNA]</scope>
    <source>
        <strain evidence="2 3">LCR2-06</strain>
    </source>
</reference>
<proteinExistence type="predicted"/>
<dbReference type="Proteomes" id="UP000680206">
    <property type="component" value="Unassembled WGS sequence"/>
</dbReference>
<protein>
    <submittedName>
        <fullName evidence="2">Uncharacterized protein</fullName>
    </submittedName>
</protein>
<dbReference type="RefSeq" id="WP_208247138.1">
    <property type="nucleotide sequence ID" value="NZ_JAGEPF010000023.1"/>
</dbReference>
<gene>
    <name evidence="2" type="ORF">J4709_34365</name>
</gene>
<keyword evidence="1" id="KW-1133">Transmembrane helix</keyword>
<keyword evidence="1" id="KW-0812">Transmembrane</keyword>
<evidence type="ECO:0000313" key="3">
    <source>
        <dbReference type="Proteomes" id="UP000680206"/>
    </source>
</evidence>
<feature type="transmembrane region" description="Helical" evidence="1">
    <location>
        <begin position="6"/>
        <end position="29"/>
    </location>
</feature>
<sequence length="68" mass="7584">MKPDVSWTVAVLAGLAFAVFYGLIFNACYRWSIFRQDLEDDMGEPGSMIARSEDLPSTAPRARIMRAA</sequence>
<dbReference type="EMBL" id="JAGEPF010000023">
    <property type="protein sequence ID" value="MBO2462664.1"/>
    <property type="molecule type" value="Genomic_DNA"/>
</dbReference>
<comment type="caution">
    <text evidence="2">The sequence shown here is derived from an EMBL/GenBank/DDBJ whole genome shotgun (WGS) entry which is preliminary data.</text>
</comment>
<keyword evidence="1" id="KW-0472">Membrane</keyword>
<name>A0ABS3S0Y2_9ACTN</name>
<organism evidence="2 3">
    <name type="scientific">Actinomadura violacea</name>
    <dbReference type="NCBI Taxonomy" id="2819934"/>
    <lineage>
        <taxon>Bacteria</taxon>
        <taxon>Bacillati</taxon>
        <taxon>Actinomycetota</taxon>
        <taxon>Actinomycetes</taxon>
        <taxon>Streptosporangiales</taxon>
        <taxon>Thermomonosporaceae</taxon>
        <taxon>Actinomadura</taxon>
    </lineage>
</organism>